<feature type="compositionally biased region" description="Low complexity" evidence="3">
    <location>
        <begin position="982"/>
        <end position="994"/>
    </location>
</feature>
<feature type="compositionally biased region" description="Basic and acidic residues" evidence="3">
    <location>
        <begin position="33"/>
        <end position="43"/>
    </location>
</feature>
<evidence type="ECO:0000313" key="5">
    <source>
        <dbReference type="Proteomes" id="UP000612055"/>
    </source>
</evidence>
<organism evidence="4 5">
    <name type="scientific">Edaphochlamys debaryana</name>
    <dbReference type="NCBI Taxonomy" id="47281"/>
    <lineage>
        <taxon>Eukaryota</taxon>
        <taxon>Viridiplantae</taxon>
        <taxon>Chlorophyta</taxon>
        <taxon>core chlorophytes</taxon>
        <taxon>Chlorophyceae</taxon>
        <taxon>CS clade</taxon>
        <taxon>Chlamydomonadales</taxon>
        <taxon>Chlamydomonadales incertae sedis</taxon>
        <taxon>Edaphochlamys</taxon>
    </lineage>
</organism>
<feature type="compositionally biased region" description="Acidic residues" evidence="3">
    <location>
        <begin position="2505"/>
        <end position="2527"/>
    </location>
</feature>
<feature type="compositionally biased region" description="Acidic residues" evidence="3">
    <location>
        <begin position="1965"/>
        <end position="2001"/>
    </location>
</feature>
<feature type="compositionally biased region" description="Low complexity" evidence="3">
    <location>
        <begin position="2042"/>
        <end position="2060"/>
    </location>
</feature>
<comment type="subcellular location">
    <subcellularLocation>
        <location evidence="1">Endomembrane system</location>
        <topology evidence="1">Peripheral membrane protein</topology>
    </subcellularLocation>
</comment>
<feature type="region of interest" description="Disordered" evidence="3">
    <location>
        <begin position="835"/>
        <end position="896"/>
    </location>
</feature>
<accession>A0A835XKL1</accession>
<feature type="compositionally biased region" description="Pro residues" evidence="3">
    <location>
        <begin position="1512"/>
        <end position="1538"/>
    </location>
</feature>
<feature type="compositionally biased region" description="Low complexity" evidence="3">
    <location>
        <begin position="1824"/>
        <end position="1841"/>
    </location>
</feature>
<feature type="compositionally biased region" description="Pro residues" evidence="3">
    <location>
        <begin position="718"/>
        <end position="776"/>
    </location>
</feature>
<feature type="compositionally biased region" description="Low complexity" evidence="3">
    <location>
        <begin position="1868"/>
        <end position="1900"/>
    </location>
</feature>
<feature type="region of interest" description="Disordered" evidence="3">
    <location>
        <begin position="1150"/>
        <end position="1419"/>
    </location>
</feature>
<feature type="compositionally biased region" description="Low complexity" evidence="3">
    <location>
        <begin position="1539"/>
        <end position="1566"/>
    </location>
</feature>
<dbReference type="GO" id="GO:0005794">
    <property type="term" value="C:Golgi apparatus"/>
    <property type="evidence" value="ECO:0007669"/>
    <property type="project" value="TreeGrafter"/>
</dbReference>
<keyword evidence="5" id="KW-1185">Reference proteome</keyword>
<feature type="region of interest" description="Disordered" evidence="3">
    <location>
        <begin position="1438"/>
        <end position="1658"/>
    </location>
</feature>
<feature type="compositionally biased region" description="Acidic residues" evidence="3">
    <location>
        <begin position="2457"/>
        <end position="2498"/>
    </location>
</feature>
<feature type="compositionally biased region" description="Pro residues" evidence="3">
    <location>
        <begin position="1766"/>
        <end position="1779"/>
    </location>
</feature>
<protein>
    <submittedName>
        <fullName evidence="4">Uncharacterized protein</fullName>
    </submittedName>
</protein>
<feature type="compositionally biased region" description="Pro residues" evidence="3">
    <location>
        <begin position="1857"/>
        <end position="1867"/>
    </location>
</feature>
<feature type="compositionally biased region" description="Pro residues" evidence="3">
    <location>
        <begin position="2352"/>
        <end position="2375"/>
    </location>
</feature>
<dbReference type="Proteomes" id="UP000612055">
    <property type="component" value="Unassembled WGS sequence"/>
</dbReference>
<dbReference type="OrthoDB" id="550334at2759"/>
<feature type="compositionally biased region" description="Gly residues" evidence="3">
    <location>
        <begin position="1615"/>
        <end position="1628"/>
    </location>
</feature>
<reference evidence="4" key="1">
    <citation type="journal article" date="2020" name="bioRxiv">
        <title>Comparative genomics of Chlamydomonas.</title>
        <authorList>
            <person name="Craig R.J."/>
            <person name="Hasan A.R."/>
            <person name="Ness R.W."/>
            <person name="Keightley P.D."/>
        </authorList>
    </citation>
    <scope>NUCLEOTIDE SEQUENCE</scope>
    <source>
        <strain evidence="4">CCAP 11/70</strain>
    </source>
</reference>
<proteinExistence type="predicted"/>
<feature type="compositionally biased region" description="Gly residues" evidence="3">
    <location>
        <begin position="2431"/>
        <end position="2442"/>
    </location>
</feature>
<feature type="compositionally biased region" description="Polar residues" evidence="3">
    <location>
        <begin position="1803"/>
        <end position="1815"/>
    </location>
</feature>
<feature type="compositionally biased region" description="Gly residues" evidence="3">
    <location>
        <begin position="2598"/>
        <end position="2607"/>
    </location>
</feature>
<feature type="compositionally biased region" description="Pro residues" evidence="3">
    <location>
        <begin position="2659"/>
        <end position="2674"/>
    </location>
</feature>
<feature type="compositionally biased region" description="Low complexity" evidence="3">
    <location>
        <begin position="2094"/>
        <end position="2103"/>
    </location>
</feature>
<keyword evidence="2" id="KW-0175">Coiled coil</keyword>
<feature type="compositionally biased region" description="Low complexity" evidence="3">
    <location>
        <begin position="850"/>
        <end position="862"/>
    </location>
</feature>
<feature type="region of interest" description="Disordered" evidence="3">
    <location>
        <begin position="1936"/>
        <end position="2577"/>
    </location>
</feature>
<feature type="compositionally biased region" description="Low complexity" evidence="3">
    <location>
        <begin position="2254"/>
        <end position="2267"/>
    </location>
</feature>
<feature type="compositionally biased region" description="Acidic residues" evidence="3">
    <location>
        <begin position="2535"/>
        <end position="2544"/>
    </location>
</feature>
<feature type="region of interest" description="Disordered" evidence="3">
    <location>
        <begin position="670"/>
        <end position="819"/>
    </location>
</feature>
<feature type="compositionally biased region" description="Basic and acidic residues" evidence="3">
    <location>
        <begin position="1599"/>
        <end position="1610"/>
    </location>
</feature>
<evidence type="ECO:0000256" key="2">
    <source>
        <dbReference type="SAM" id="Coils"/>
    </source>
</evidence>
<feature type="compositionally biased region" description="Basic residues" evidence="3">
    <location>
        <begin position="1735"/>
        <end position="1759"/>
    </location>
</feature>
<feature type="region of interest" description="Disordered" evidence="3">
    <location>
        <begin position="910"/>
        <end position="1077"/>
    </location>
</feature>
<dbReference type="PANTHER" id="PTHR23157">
    <property type="entry name" value="GRIP AND COILED-COIL DOMAIN-CONTAINING PROTEIN 1"/>
    <property type="match status" value="1"/>
</dbReference>
<feature type="region of interest" description="Disordered" evidence="3">
    <location>
        <begin position="33"/>
        <end position="103"/>
    </location>
</feature>
<feature type="compositionally biased region" description="Pro residues" evidence="3">
    <location>
        <begin position="928"/>
        <end position="937"/>
    </location>
</feature>
<sequence length="2870" mass="296082">MEGQARQHRAGTDLLAIEQKLTQFQNLYSSYRREEALGRDEPSLRTSLALPSPRHTGTVPGPSKVSPAKPLSPARPAIDLPRRTSISGRPQTAYRDPTASSSEAVAGVQRLLAELDTKDRTTSNLNSQLQKLQSQLHLQEAREDETRANLQRQVQQLQEKLAVTTEQLHRLETERWEVLEAVSTVAAGSAALDREQRDLERSRLALVDKQREVTAREAMAAASLQVSVAPERLSVEDLTLLRGHYAELDTAITRTDSAVRRRVLLLAGHDPDGPAALPGRGGEGQGVDMSHEPCLAYLQVTMAVSQDVRDSMISANAYLTRNGSAERHLSVASAAPVVRQLQQQAAGMARALLLLASEAEADAARLALIEAQGKERDSLLAAAQAENRRLAAAAASAKQAETLAEQLQAQRQENEALQTKLRSMRKKLKAAFEEMAAANKELREKLAAEQAARSSDTSRHSKEVEKLQADLVSARDRLQSQQQRDVQLLGELHDAREAAAQAEARGQELQAGVEAARKALEDADGRIDELQAELLAEREAAIQTSSNHESQLADLRSEVRQQLQAVVDAYSDELEALQQQLARVEAQQAASQQQLQAAAQRSSSAATAAATAGAGRADAWRAAYEEVRELAQSLKTQLDAAEDENVRLQGQLQKLTAAAVASAAASLGAKDAAAKRPPAPAPPARLPSLDSYRDSADSSHRGTATASRDSSYRQLPTAPEPEPVASMPPAPPLRPPTAQPLAPAVPPPPQPVPAPAPAPAPAAVPASAPTPPPPVAPVQAPASQLGSQDRIPAEVEARTPTRMRSVGVETAELPSTPTPLGVMLAAVGEALGRMSSPAWGSATSAGQGAGLSARSRADAAAATDRPMLRQQSMQTEPAAAAEPPRPASSVALDEDRGANRLVIVVRQETAPAPAPATIPAAPLAAPGPELPAQPPYPQQQQRRSSARPEEEAIASSPSESASPFIREDGRSRSRTRSHSRAASRSGPPSSSAHRSSTRRGPAPASTPARGPGPASHAAPGSGRYRNMGTATEPEPEPEPSVTETARSSEGGRSEEADEEAATEAGTDPGMDREALSQHVAALEEQLAALTYQNSVITLDVIEMRQRQQLHLEHEAEREQRASRDGPQAYVSRSYHQATYAYRSSAAHAAHESGLGVPGRPAQPIDAWPQDSRQEAVAPPAPGAYSRAAGTGGGGSRGAVYQPYAAGASRSGTAGYSPPEAEHEQYGGPQYGDRYEAEPVRANPARDRPYGSAGSGYSAARPQPHPEPYSDPYSGAYGQPEEQSQQARAPGTRDVVAHTSPDLSSAPLMGSPDDPYAYKPEQTYDRRPSYPDVPPRSSAAGLAATASASRVAASWQQQQQTSARGGVDARYPPEEYAGAERYPEPPVRPPHMHPPPPQAPEPPAQQLPAGGPQAGGGSAVAEEVAMLRALYSDLMQRYEQQAERQQELTEAMQRMASSGARKARAGGGGGGSGVASSSAASVTAAEATTAEPANPASAGRAPLGSGAARSSVPPYPAPQRQPTTPPPAAPPPPAQPTAPLPIQQSSPAHTASPSSTASPVSFSPSYSNGYRGQYGLPPLDPEALPPGHPLQAVAPVDPDGSEHRMSWKDAADVMVAGGGAGGPDTGLGASGPTPSELEAGVVPAGGRDLGPGSTAAGGASSIGAGSIGAWSGSASFDAGSHGSGRGTRDGAEGGDEFEEEEEEGNHHGPAGGFHEPLGSAARRADTAWAGQQHQQPRTHHHRRPRPHHYHHHAHGPKAKTLRLTPPVGSPAPQQPQPLPPHEAQVLQPQRPVGLVLADFPAPSPSRQSAAQQTRTAPFQPPAPPLSLTLLPPQQPQSVSSPQFRSGPPAPHVAGSRPLSPPPAGPPSTRPSASGGLPWSQPLSAQPSSSAVTPTTSVTGAPPLVPQRSGDMYITTTPFFPLGAETSDFLDRATSVEIGLRPDPDLATSAADAGRSGTGHGSLGMYGDDDDLDYDPDLLGPEDDDLDDLEVGDLGDGHEEDDGHEAGARATVGSSSTFTLEEDEDPAAALEDGDEEDDEGVMSGGMARSATGSSSSSGTATGNGHGPQPMPRSSAPEHTTCSFLPVREEGGSGSDAAARPLAAQQPEPPPAVQVPPSPGGAGAGAGPSRRPELEHPFAPPPTPQGQAGPDGPMDGPLVPQEVLERMAKYAGDEGLARPSTAVPSALRQDPSDQGPPVPPEVLSYLEQYTGGGEGDVRPSTASPSVLRARAQREAPVPPEVLNYVQQYTGDEGGARPSSAAPSVLLPPSSGRSLPAELPAPELVVHMAAHFQTGGEGVSRPTTAPSSDERRARLSTAASAPVPLPSHPGALASPGSTPAPSPAHPASATTSASGLPPPWASPAAQPPPRLELRPPPGPSAVLKGSAPIASPSAKRESGGSDDGSRAARWGGSASAFRQMPPGLVLGPQDIAYGFGPGDGSGGEGEGAAMRSFGSGVEGEPLYEGEGALEGEDEGEGGEGEGEVEEGGEADQAEAEGEEGEGEVGLGEGEMEEGGFDGMDGEDLVGPDEAVEGFGPGVEAEDGDEGEWDPSQWEVPGLEEGEEEAEDLADWGPGFGEEGDEFALGSSAEEAFATNRLSEEGGVQGPLGDAGAGPAAAGAGNGLEVEAGDEEGGFGGSAGGGGAASSAAAGLRQGLMPLVPSAQMPPPSPQDLPSPQPRQPHESSPPEAPPQPRTERERDSPPPRPGTAVGQQRQQPPLGAGGWPQSAAGGLHLQPPVHYAQQGEEEDDDDDVFGEGGGFRVVVGSWLQPQAPLPSQAQAQAQAPPNAPGGAGFADGGVFGARGGAALPAVVAHSLGRELEAEQPYSPAAMDADPRGMVARLGSESEGSGLEGAEGVWGAGGARGGGSSDSDSVF</sequence>
<feature type="compositionally biased region" description="Pro residues" evidence="3">
    <location>
        <begin position="1383"/>
        <end position="1404"/>
    </location>
</feature>
<feature type="region of interest" description="Disordered" evidence="3">
    <location>
        <begin position="2818"/>
        <end position="2870"/>
    </location>
</feature>
<feature type="region of interest" description="Disordered" evidence="3">
    <location>
        <begin position="446"/>
        <end position="465"/>
    </location>
</feature>
<feature type="compositionally biased region" description="Pro residues" evidence="3">
    <location>
        <begin position="1577"/>
        <end position="1587"/>
    </location>
</feature>
<feature type="compositionally biased region" description="Low complexity" evidence="3">
    <location>
        <begin position="953"/>
        <end position="963"/>
    </location>
</feature>
<feature type="compositionally biased region" description="Acidic residues" evidence="3">
    <location>
        <begin position="2018"/>
        <end position="2038"/>
    </location>
</feature>
<feature type="compositionally biased region" description="Low complexity" evidence="3">
    <location>
        <begin position="2756"/>
        <end position="2780"/>
    </location>
</feature>
<feature type="compositionally biased region" description="Pro residues" evidence="3">
    <location>
        <begin position="2104"/>
        <end position="2116"/>
    </location>
</feature>
<feature type="compositionally biased region" description="Basic and acidic residues" evidence="3">
    <location>
        <begin position="691"/>
        <end position="700"/>
    </location>
</feature>
<evidence type="ECO:0000256" key="1">
    <source>
        <dbReference type="ARBA" id="ARBA00004184"/>
    </source>
</evidence>
<comment type="caution">
    <text evidence="4">The sequence shown here is derived from an EMBL/GenBank/DDBJ whole genome shotgun (WGS) entry which is preliminary data.</text>
</comment>
<dbReference type="InterPro" id="IPR051952">
    <property type="entry name" value="Golgi-autophagy_related"/>
</dbReference>
<feature type="compositionally biased region" description="Acidic residues" evidence="3">
    <location>
        <begin position="1691"/>
        <end position="1702"/>
    </location>
</feature>
<evidence type="ECO:0000313" key="4">
    <source>
        <dbReference type="EMBL" id="KAG2486497.1"/>
    </source>
</evidence>
<feature type="compositionally biased region" description="Low complexity" evidence="3">
    <location>
        <begin position="910"/>
        <end position="927"/>
    </location>
</feature>
<feature type="compositionally biased region" description="Gly residues" evidence="3">
    <location>
        <begin position="2785"/>
        <end position="2795"/>
    </location>
</feature>
<dbReference type="EMBL" id="JAEHOE010000111">
    <property type="protein sequence ID" value="KAG2486497.1"/>
    <property type="molecule type" value="Genomic_DNA"/>
</dbReference>
<feature type="compositionally biased region" description="Low complexity" evidence="3">
    <location>
        <begin position="2341"/>
        <end position="2351"/>
    </location>
</feature>
<feature type="compositionally biased region" description="Basic and acidic residues" evidence="3">
    <location>
        <begin position="1232"/>
        <end position="1248"/>
    </location>
</feature>
<dbReference type="PANTHER" id="PTHR23157:SF25">
    <property type="entry name" value="GRIP AND COILED-COIL DOMAIN-CONTAINING PROTEIN 1"/>
    <property type="match status" value="1"/>
</dbReference>
<feature type="coiled-coil region" evidence="2">
    <location>
        <begin position="115"/>
        <end position="212"/>
    </location>
</feature>
<feature type="compositionally biased region" description="Basic and acidic residues" evidence="3">
    <location>
        <begin position="2160"/>
        <end position="2173"/>
    </location>
</feature>
<feature type="compositionally biased region" description="Acidic residues" evidence="3">
    <location>
        <begin position="2553"/>
        <end position="2565"/>
    </location>
</feature>
<feature type="compositionally biased region" description="Gly residues" evidence="3">
    <location>
        <begin position="2629"/>
        <end position="2639"/>
    </location>
</feature>
<feature type="compositionally biased region" description="Low complexity" evidence="3">
    <location>
        <begin position="2403"/>
        <end position="2414"/>
    </location>
</feature>
<feature type="region of interest" description="Disordered" evidence="3">
    <location>
        <begin position="2592"/>
        <end position="2795"/>
    </location>
</feature>
<feature type="compositionally biased region" description="Acidic residues" evidence="3">
    <location>
        <begin position="2739"/>
        <end position="2749"/>
    </location>
</feature>
<feature type="compositionally biased region" description="Polar residues" evidence="3">
    <location>
        <begin position="701"/>
        <end position="714"/>
    </location>
</feature>
<feature type="compositionally biased region" description="Basic and acidic residues" evidence="3">
    <location>
        <begin position="2390"/>
        <end position="2402"/>
    </location>
</feature>
<feature type="region of interest" description="Disordered" evidence="3">
    <location>
        <begin position="1674"/>
        <end position="1910"/>
    </location>
</feature>
<feature type="compositionally biased region" description="Low complexity" evidence="3">
    <location>
        <begin position="1473"/>
        <end position="1497"/>
    </location>
</feature>
<feature type="compositionally biased region" description="Basic and acidic residues" evidence="3">
    <location>
        <begin position="456"/>
        <end position="465"/>
    </location>
</feature>
<feature type="compositionally biased region" description="Gly residues" evidence="3">
    <location>
        <begin position="2845"/>
        <end position="2863"/>
    </location>
</feature>
<gene>
    <name evidence="4" type="ORF">HYH03_014799</name>
</gene>
<name>A0A835XKL1_9CHLO</name>
<feature type="compositionally biased region" description="Basic residues" evidence="3">
    <location>
        <begin position="972"/>
        <end position="981"/>
    </location>
</feature>
<feature type="compositionally biased region" description="Low complexity" evidence="3">
    <location>
        <begin position="1336"/>
        <end position="1362"/>
    </location>
</feature>
<evidence type="ECO:0000256" key="3">
    <source>
        <dbReference type="SAM" id="MobiDB-lite"/>
    </source>
</evidence>